<dbReference type="KEGG" id="mym:A176_006868"/>
<feature type="domain" description="JmjC" evidence="4">
    <location>
        <begin position="82"/>
        <end position="225"/>
    </location>
</feature>
<keyword evidence="6" id="KW-1185">Reference proteome</keyword>
<sequence>MLLDELLNGFPRERFLQEHYQRRPFTGASSAERLQRLGTWETIDFLVEETACDVLLARQGVPYPGGRPRTAKEARELFAQGYTLALRQPDQHHPDLAQLARAFSAELHGRINLHIYCTPAGHHGFGWHCDPEEVFILQTAGRKEYLLRENTLHPVPLPESVPSGTLAAQEKTPVETHALGAGDFIYIPGGYWHMAQASDEALSISIGLMPPTLLDLLDGVRATLAASPVWRRRMPSLGRASTLDDPSKLELLRTLIAELGGELQKQLAEPGYPLRFLAQTARFYLRSTGIRGNGR</sequence>
<dbReference type="Proteomes" id="UP000009026">
    <property type="component" value="Chromosome"/>
</dbReference>
<dbReference type="InterPro" id="IPR003347">
    <property type="entry name" value="JmjC_dom"/>
</dbReference>
<organism evidence="5 6">
    <name type="scientific">Pseudomyxococcus hansupus</name>
    <dbReference type="NCBI Taxonomy" id="1297742"/>
    <lineage>
        <taxon>Bacteria</taxon>
        <taxon>Pseudomonadati</taxon>
        <taxon>Myxococcota</taxon>
        <taxon>Myxococcia</taxon>
        <taxon>Myxococcales</taxon>
        <taxon>Cystobacterineae</taxon>
        <taxon>Myxococcaceae</taxon>
        <taxon>Pseudomyxococcus</taxon>
    </lineage>
</organism>
<comment type="cofactor">
    <cofactor evidence="1">
        <name>Fe(2+)</name>
        <dbReference type="ChEBI" id="CHEBI:29033"/>
    </cofactor>
</comment>
<dbReference type="AlphaFoldDB" id="A0A0H4X2T4"/>
<dbReference type="PROSITE" id="PS51184">
    <property type="entry name" value="JMJC"/>
    <property type="match status" value="1"/>
</dbReference>
<dbReference type="EMBL" id="CP012109">
    <property type="protein sequence ID" value="AKQ69956.1"/>
    <property type="molecule type" value="Genomic_DNA"/>
</dbReference>
<evidence type="ECO:0000313" key="6">
    <source>
        <dbReference type="Proteomes" id="UP000009026"/>
    </source>
</evidence>
<keyword evidence="2" id="KW-0479">Metal-binding</keyword>
<dbReference type="GO" id="GO:0046872">
    <property type="term" value="F:metal ion binding"/>
    <property type="evidence" value="ECO:0007669"/>
    <property type="project" value="UniProtKB-KW"/>
</dbReference>
<evidence type="ECO:0000259" key="4">
    <source>
        <dbReference type="PROSITE" id="PS51184"/>
    </source>
</evidence>
<dbReference type="Gene3D" id="2.60.120.650">
    <property type="entry name" value="Cupin"/>
    <property type="match status" value="1"/>
</dbReference>
<evidence type="ECO:0000313" key="5">
    <source>
        <dbReference type="EMBL" id="AKQ69956.1"/>
    </source>
</evidence>
<evidence type="ECO:0000256" key="1">
    <source>
        <dbReference type="ARBA" id="ARBA00001954"/>
    </source>
</evidence>
<dbReference type="PANTHER" id="PTHR13096:SF8">
    <property type="entry name" value="RIBOSOMAL OXYGENASE 1"/>
    <property type="match status" value="1"/>
</dbReference>
<proteinExistence type="predicted"/>
<dbReference type="STRING" id="1297742.A176_006868"/>
<accession>A0A0H4X2T4</accession>
<dbReference type="RefSeq" id="WP_002637682.1">
    <property type="nucleotide sequence ID" value="NZ_CP012109.1"/>
</dbReference>
<evidence type="ECO:0000256" key="3">
    <source>
        <dbReference type="ARBA" id="ARBA00023004"/>
    </source>
</evidence>
<evidence type="ECO:0000256" key="2">
    <source>
        <dbReference type="ARBA" id="ARBA00022723"/>
    </source>
</evidence>
<dbReference type="OrthoDB" id="479699at2"/>
<dbReference type="PANTHER" id="PTHR13096">
    <property type="entry name" value="MINA53 MYC INDUCED NUCLEAR ANTIGEN"/>
    <property type="match status" value="1"/>
</dbReference>
<dbReference type="eggNOG" id="COG2850">
    <property type="taxonomic scope" value="Bacteria"/>
</dbReference>
<dbReference type="Pfam" id="PF08007">
    <property type="entry name" value="JmjC_2"/>
    <property type="match status" value="1"/>
</dbReference>
<dbReference type="SUPFAM" id="SSF51197">
    <property type="entry name" value="Clavaminate synthase-like"/>
    <property type="match status" value="1"/>
</dbReference>
<name>A0A0H4X2T4_9BACT</name>
<dbReference type="InterPro" id="IPR039994">
    <property type="entry name" value="NO66-like"/>
</dbReference>
<reference evidence="5 6" key="1">
    <citation type="journal article" date="2016" name="PLoS ONE">
        <title>Complete Genome Sequence and Comparative Genomics of a Novel Myxobacterium Myxococcus hansupus.</title>
        <authorList>
            <person name="Sharma G."/>
            <person name="Narwani T."/>
            <person name="Subramanian S."/>
        </authorList>
    </citation>
    <scope>NUCLEOTIDE SEQUENCE [LARGE SCALE GENOMIC DNA]</scope>
    <source>
        <strain evidence="6">mixupus</strain>
    </source>
</reference>
<dbReference type="PATRIC" id="fig|1297742.4.peg.6968"/>
<protein>
    <submittedName>
        <fullName evidence="5">Cupin 4</fullName>
    </submittedName>
</protein>
<gene>
    <name evidence="5" type="ORF">A176_006868</name>
</gene>
<dbReference type="SMART" id="SM00558">
    <property type="entry name" value="JmjC"/>
    <property type="match status" value="1"/>
</dbReference>
<keyword evidence="3" id="KW-0408">Iron</keyword>